<dbReference type="AlphaFoldDB" id="W3XDX9"/>
<feature type="compositionally biased region" description="Polar residues" evidence="1">
    <location>
        <begin position="171"/>
        <end position="195"/>
    </location>
</feature>
<organism evidence="2 3">
    <name type="scientific">Pestalotiopsis fici (strain W106-1 / CGMCC3.15140)</name>
    <dbReference type="NCBI Taxonomy" id="1229662"/>
    <lineage>
        <taxon>Eukaryota</taxon>
        <taxon>Fungi</taxon>
        <taxon>Dikarya</taxon>
        <taxon>Ascomycota</taxon>
        <taxon>Pezizomycotina</taxon>
        <taxon>Sordariomycetes</taxon>
        <taxon>Xylariomycetidae</taxon>
        <taxon>Amphisphaeriales</taxon>
        <taxon>Sporocadaceae</taxon>
        <taxon>Pestalotiopsis</taxon>
    </lineage>
</organism>
<feature type="region of interest" description="Disordered" evidence="1">
    <location>
        <begin position="161"/>
        <end position="209"/>
    </location>
</feature>
<evidence type="ECO:0000313" key="3">
    <source>
        <dbReference type="Proteomes" id="UP000030651"/>
    </source>
</evidence>
<evidence type="ECO:0000313" key="2">
    <source>
        <dbReference type="EMBL" id="ETS84240.1"/>
    </source>
</evidence>
<dbReference type="RefSeq" id="XP_007829037.1">
    <property type="nucleotide sequence ID" value="XM_007830846.1"/>
</dbReference>
<feature type="compositionally biased region" description="Basic and acidic residues" evidence="1">
    <location>
        <begin position="343"/>
        <end position="354"/>
    </location>
</feature>
<dbReference type="OrthoDB" id="10530476at2759"/>
<dbReference type="InParanoid" id="W3XDX9"/>
<dbReference type="GeneID" id="19267278"/>
<sequence>MVYTDTSTNHYEAVDGDLLPRPLAVKSKQDPTFTPQFDFVNLIPGIAYCHDNDESRPSSRDSVTTELWEDDVQQTQTNDARVRRRQKLEGTHEYLKIWETFSGVHQAEWDTIDPNTELFEEPFTSNHDVPALTLGPVQPMPTIEGLAKDLELTMECPSEAIHKSHGRGKPSQYTIFPKQPTSTHMAPPTKSTVAPQTFPDPPDLPPRRLNGRTKSYPNIASKLMVTDVPPVTPLSIAATSLETWEQPRTPPVPKRRSLLPLGGSKSNSEMRRAARQQRASYCPPTTMARTASRSEHTLPLPLEVDHITSVFESDSDTENGDYQSMFQNHMRKLRTKMARRKSHYGEEDTKKDRSSYGSENTVPVLKFSVANVAADKSAFKRKRSSLDFEDLWYKSKRRITSIIVLYKRSER</sequence>
<gene>
    <name evidence="2" type="ORF">PFICI_02265</name>
</gene>
<evidence type="ECO:0000256" key="1">
    <source>
        <dbReference type="SAM" id="MobiDB-lite"/>
    </source>
</evidence>
<dbReference type="HOGENOM" id="CLU_669215_0_0_1"/>
<name>W3XDX9_PESFW</name>
<keyword evidence="3" id="KW-1185">Reference proteome</keyword>
<feature type="region of interest" description="Disordered" evidence="1">
    <location>
        <begin position="245"/>
        <end position="269"/>
    </location>
</feature>
<dbReference type="Proteomes" id="UP000030651">
    <property type="component" value="Unassembled WGS sequence"/>
</dbReference>
<protein>
    <submittedName>
        <fullName evidence="2">Uncharacterized protein</fullName>
    </submittedName>
</protein>
<dbReference type="KEGG" id="pfy:PFICI_02265"/>
<feature type="region of interest" description="Disordered" evidence="1">
    <location>
        <begin position="338"/>
        <end position="358"/>
    </location>
</feature>
<dbReference type="EMBL" id="KI912110">
    <property type="protein sequence ID" value="ETS84240.1"/>
    <property type="molecule type" value="Genomic_DNA"/>
</dbReference>
<reference evidence="3" key="1">
    <citation type="journal article" date="2015" name="BMC Genomics">
        <title>Genomic and transcriptomic analysis of the endophytic fungus Pestalotiopsis fici reveals its lifestyle and high potential for synthesis of natural products.</title>
        <authorList>
            <person name="Wang X."/>
            <person name="Zhang X."/>
            <person name="Liu L."/>
            <person name="Xiang M."/>
            <person name="Wang W."/>
            <person name="Sun X."/>
            <person name="Che Y."/>
            <person name="Guo L."/>
            <person name="Liu G."/>
            <person name="Guo L."/>
            <person name="Wang C."/>
            <person name="Yin W.B."/>
            <person name="Stadler M."/>
            <person name="Zhang X."/>
            <person name="Liu X."/>
        </authorList>
    </citation>
    <scope>NUCLEOTIDE SEQUENCE [LARGE SCALE GENOMIC DNA]</scope>
    <source>
        <strain evidence="3">W106-1 / CGMCC3.15140</strain>
    </source>
</reference>
<accession>W3XDX9</accession>
<proteinExistence type="predicted"/>